<proteinExistence type="inferred from homology"/>
<dbReference type="GO" id="GO:0046394">
    <property type="term" value="P:carboxylic acid biosynthetic process"/>
    <property type="evidence" value="ECO:0007669"/>
    <property type="project" value="UniProtKB-ARBA"/>
</dbReference>
<comment type="cofactor">
    <cofactor evidence="1 6">
        <name>pyridoxal 5'-phosphate</name>
        <dbReference type="ChEBI" id="CHEBI:597326"/>
    </cofactor>
</comment>
<dbReference type="PANTHER" id="PTHR42743">
    <property type="entry name" value="AMINO-ACID AMINOTRANSFERASE"/>
    <property type="match status" value="1"/>
</dbReference>
<dbReference type="InterPro" id="IPR018300">
    <property type="entry name" value="Aminotrans_IV_CS"/>
</dbReference>
<evidence type="ECO:0000256" key="5">
    <source>
        <dbReference type="RuleBase" id="RU004106"/>
    </source>
</evidence>
<keyword evidence="7" id="KW-0808">Transferase</keyword>
<keyword evidence="7" id="KW-0032">Aminotransferase</keyword>
<evidence type="ECO:0000256" key="2">
    <source>
        <dbReference type="ARBA" id="ARBA00009320"/>
    </source>
</evidence>
<dbReference type="InterPro" id="IPR043131">
    <property type="entry name" value="BCAT-like_N"/>
</dbReference>
<organism evidence="7 8">
    <name type="scientific">Paenibacillus aurantius</name>
    <dbReference type="NCBI Taxonomy" id="2918900"/>
    <lineage>
        <taxon>Bacteria</taxon>
        <taxon>Bacillati</taxon>
        <taxon>Bacillota</taxon>
        <taxon>Bacilli</taxon>
        <taxon>Bacillales</taxon>
        <taxon>Paenibacillaceae</taxon>
        <taxon>Paenibacillus</taxon>
    </lineage>
</organism>
<evidence type="ECO:0000256" key="3">
    <source>
        <dbReference type="ARBA" id="ARBA00011738"/>
    </source>
</evidence>
<evidence type="ECO:0000256" key="6">
    <source>
        <dbReference type="RuleBase" id="RU004516"/>
    </source>
</evidence>
<sequence length="293" mass="32932">MIISLNGELVPQEKALVSAYDHGFLYGMGLFETFRTYAGRPFLLERHLTRLAEGCRELGIEYVPSAERIGSLINRLLEANGLWDAYFRLTITAGEDLLGLPSGPYRNPTEIGYIKELPPVSKEIEETGKALQKLQLRRNSPEGEIRHKSLHYMNNIMAKREMVQYPWSVGAEGLFFTAEGFAAEGIVSNVFFIFGDILATPPLSTGLLPGITRALVMELARLTDRKVVEDCYTWNDILRADEIFLTNSIQEIVPVTRLYDTDGQDWIVGKGAAGPVTRQLMREYRRLTEGGRA</sequence>
<evidence type="ECO:0000256" key="4">
    <source>
        <dbReference type="ARBA" id="ARBA00022898"/>
    </source>
</evidence>
<keyword evidence="8" id="KW-1185">Reference proteome</keyword>
<gene>
    <name evidence="7" type="ORF">MJA45_01090</name>
</gene>
<dbReference type="InterPro" id="IPR036038">
    <property type="entry name" value="Aminotransferase-like"/>
</dbReference>
<protein>
    <submittedName>
        <fullName evidence="7">Aminotransferase class IV</fullName>
    </submittedName>
</protein>
<evidence type="ECO:0000256" key="1">
    <source>
        <dbReference type="ARBA" id="ARBA00001933"/>
    </source>
</evidence>
<comment type="subunit">
    <text evidence="3">Homodimer.</text>
</comment>
<evidence type="ECO:0000313" key="7">
    <source>
        <dbReference type="EMBL" id="WNQ11701.1"/>
    </source>
</evidence>
<dbReference type="Pfam" id="PF01063">
    <property type="entry name" value="Aminotran_4"/>
    <property type="match status" value="1"/>
</dbReference>
<dbReference type="Proteomes" id="UP001305702">
    <property type="component" value="Chromosome"/>
</dbReference>
<dbReference type="AlphaFoldDB" id="A0AA96LGT0"/>
<accession>A0AA96LGT0</accession>
<dbReference type="Gene3D" id="3.30.470.10">
    <property type="match status" value="1"/>
</dbReference>
<reference evidence="7 8" key="1">
    <citation type="submission" date="2022-02" db="EMBL/GenBank/DDBJ databases">
        <title>Paenibacillus sp. MBLB1776 Whole Genome Shotgun Sequencing.</title>
        <authorList>
            <person name="Hwang C.Y."/>
            <person name="Cho E.-S."/>
            <person name="Seo M.-J."/>
        </authorList>
    </citation>
    <scope>NUCLEOTIDE SEQUENCE [LARGE SCALE GENOMIC DNA]</scope>
    <source>
        <strain evidence="7 8">MBLB1776</strain>
    </source>
</reference>
<dbReference type="PANTHER" id="PTHR42743:SF11">
    <property type="entry name" value="AMINODEOXYCHORISMATE LYASE"/>
    <property type="match status" value="1"/>
</dbReference>
<dbReference type="InterPro" id="IPR001544">
    <property type="entry name" value="Aminotrans_IV"/>
</dbReference>
<dbReference type="GO" id="GO:0008483">
    <property type="term" value="F:transaminase activity"/>
    <property type="evidence" value="ECO:0007669"/>
    <property type="project" value="UniProtKB-KW"/>
</dbReference>
<evidence type="ECO:0000313" key="8">
    <source>
        <dbReference type="Proteomes" id="UP001305702"/>
    </source>
</evidence>
<dbReference type="PROSITE" id="PS00770">
    <property type="entry name" value="AA_TRANSFER_CLASS_4"/>
    <property type="match status" value="1"/>
</dbReference>
<keyword evidence="4 6" id="KW-0663">Pyridoxal phosphate</keyword>
<dbReference type="RefSeq" id="WP_315605479.1">
    <property type="nucleotide sequence ID" value="NZ_CP130318.1"/>
</dbReference>
<dbReference type="SUPFAM" id="SSF56752">
    <property type="entry name" value="D-aminoacid aminotransferase-like PLP-dependent enzymes"/>
    <property type="match status" value="1"/>
</dbReference>
<comment type="similarity">
    <text evidence="2 5">Belongs to the class-IV pyridoxal-phosphate-dependent aminotransferase family.</text>
</comment>
<dbReference type="EMBL" id="CP130318">
    <property type="protein sequence ID" value="WNQ11701.1"/>
    <property type="molecule type" value="Genomic_DNA"/>
</dbReference>
<dbReference type="InterPro" id="IPR043132">
    <property type="entry name" value="BCAT-like_C"/>
</dbReference>
<dbReference type="GO" id="GO:0005829">
    <property type="term" value="C:cytosol"/>
    <property type="evidence" value="ECO:0007669"/>
    <property type="project" value="TreeGrafter"/>
</dbReference>
<dbReference type="InterPro" id="IPR050571">
    <property type="entry name" value="Class-IV_PLP-Dep_Aminotrnsfr"/>
</dbReference>
<name>A0AA96LGT0_9BACL</name>
<dbReference type="Gene3D" id="3.20.10.10">
    <property type="entry name" value="D-amino Acid Aminotransferase, subunit A, domain 2"/>
    <property type="match status" value="1"/>
</dbReference>
<dbReference type="KEGG" id="paun:MJA45_01090"/>
<dbReference type="FunFam" id="3.20.10.10:FF:000002">
    <property type="entry name" value="D-alanine aminotransferase"/>
    <property type="match status" value="1"/>
</dbReference>
<dbReference type="GO" id="GO:0008652">
    <property type="term" value="P:amino acid biosynthetic process"/>
    <property type="evidence" value="ECO:0007669"/>
    <property type="project" value="UniProtKB-ARBA"/>
</dbReference>